<dbReference type="Gene3D" id="3.40.50.10090">
    <property type="match status" value="2"/>
</dbReference>
<evidence type="ECO:0000313" key="9">
    <source>
        <dbReference type="EMBL" id="KDR96523.1"/>
    </source>
</evidence>
<dbReference type="InterPro" id="IPR003754">
    <property type="entry name" value="4pyrrol_synth_uPrphyn_synth"/>
</dbReference>
<dbReference type="Gene3D" id="3.30.950.10">
    <property type="entry name" value="Methyltransferase, Cobalt-precorrin-4 Transmethylase, Domain 2"/>
    <property type="match status" value="1"/>
</dbReference>
<name>A0A069RIA2_PEPLI</name>
<accession>A0A069RIA2</accession>
<dbReference type="GO" id="GO:0004852">
    <property type="term" value="F:uroporphyrinogen-III synthase activity"/>
    <property type="evidence" value="ECO:0007669"/>
    <property type="project" value="InterPro"/>
</dbReference>
<evidence type="ECO:0000256" key="5">
    <source>
        <dbReference type="ARBA" id="ARBA00023244"/>
    </source>
</evidence>
<dbReference type="CDD" id="cd06578">
    <property type="entry name" value="HemD"/>
    <property type="match status" value="1"/>
</dbReference>
<dbReference type="OrthoDB" id="9815856at2"/>
<dbReference type="GO" id="GO:0032259">
    <property type="term" value="P:methylation"/>
    <property type="evidence" value="ECO:0007669"/>
    <property type="project" value="UniProtKB-KW"/>
</dbReference>
<evidence type="ECO:0000259" key="7">
    <source>
        <dbReference type="Pfam" id="PF00590"/>
    </source>
</evidence>
<dbReference type="InterPro" id="IPR006366">
    <property type="entry name" value="CobA/CysG_C"/>
</dbReference>
<evidence type="ECO:0000256" key="1">
    <source>
        <dbReference type="ARBA" id="ARBA00012162"/>
    </source>
</evidence>
<evidence type="ECO:0000259" key="8">
    <source>
        <dbReference type="Pfam" id="PF02602"/>
    </source>
</evidence>
<dbReference type="InterPro" id="IPR036108">
    <property type="entry name" value="4pyrrol_syn_uPrphyn_synt_sf"/>
</dbReference>
<dbReference type="Gene3D" id="3.40.1010.10">
    <property type="entry name" value="Cobalt-precorrin-4 Transmethylase, Domain 1"/>
    <property type="match status" value="1"/>
</dbReference>
<proteinExistence type="inferred from homology"/>
<evidence type="ECO:0000313" key="10">
    <source>
        <dbReference type="Proteomes" id="UP000027946"/>
    </source>
</evidence>
<dbReference type="PANTHER" id="PTHR45790:SF3">
    <property type="entry name" value="S-ADENOSYL-L-METHIONINE-DEPENDENT UROPORPHYRINOGEN III METHYLTRANSFERASE, CHLOROPLASTIC"/>
    <property type="match status" value="1"/>
</dbReference>
<dbReference type="NCBIfam" id="TIGR01469">
    <property type="entry name" value="cobA_cysG_Cterm"/>
    <property type="match status" value="1"/>
</dbReference>
<comment type="caution">
    <text evidence="9">The sequence shown here is derived from an EMBL/GenBank/DDBJ whole genome shotgun (WGS) entry which is preliminary data.</text>
</comment>
<evidence type="ECO:0000256" key="3">
    <source>
        <dbReference type="ARBA" id="ARBA00022679"/>
    </source>
</evidence>
<evidence type="ECO:0000256" key="6">
    <source>
        <dbReference type="RuleBase" id="RU003960"/>
    </source>
</evidence>
<evidence type="ECO:0000256" key="2">
    <source>
        <dbReference type="ARBA" id="ARBA00022603"/>
    </source>
</evidence>
<protein>
    <recommendedName>
        <fullName evidence="1">uroporphyrinogen-III C-methyltransferase</fullName>
        <ecNumber evidence="1">2.1.1.107</ecNumber>
    </recommendedName>
</protein>
<dbReference type="InterPro" id="IPR035996">
    <property type="entry name" value="4pyrrol_Methylase_sf"/>
</dbReference>
<dbReference type="eggNOG" id="COG0007">
    <property type="taxonomic scope" value="Bacteria"/>
</dbReference>
<dbReference type="eggNOG" id="COG1587">
    <property type="taxonomic scope" value="Bacteria"/>
</dbReference>
<dbReference type="SUPFAM" id="SSF53790">
    <property type="entry name" value="Tetrapyrrole methylase"/>
    <property type="match status" value="1"/>
</dbReference>
<keyword evidence="2 6" id="KW-0489">Methyltransferase</keyword>
<evidence type="ECO:0000256" key="4">
    <source>
        <dbReference type="ARBA" id="ARBA00022691"/>
    </source>
</evidence>
<dbReference type="FunFam" id="3.40.1010.10:FF:000001">
    <property type="entry name" value="Siroheme synthase"/>
    <property type="match status" value="1"/>
</dbReference>
<dbReference type="Pfam" id="PF00590">
    <property type="entry name" value="TP_methylase"/>
    <property type="match status" value="1"/>
</dbReference>
<sequence length="502" mass="54587">MNGRVYLVGAGPGDYGLITVKGLELLKNADVLVYDRLANSEYIGETKPGCELIYVGKASADHTMSQEDINRTLEKKAKEGKMVVRLKGGDPYVFGRGGEEGIHLRGNGIEFEVVPGVTSAIGGLAYAGIPITHRGIATSLHVITGHKKEGDLDLEWDALANVRGTLVFLMGVKNLERICKNLIACGKEPSTPAAIVSKASTSLQSTITGTLEDICEKAVQNDVRPPSLIVIGEVVSLREELSFFEERPLFGKNIVITRARSQASALCKRLQELGASVIQMPAIEIQKIMPDAGLSRAVDEISKYTCLVFTSTNGVEVFFEKLYEKGLDSRSLHGAKIAAIGDATQREILKHGIRADIVPERFVSESLAEELSKVLNEDDRVLLARARGARALLKEELDKICKVDEVATYEAVIPKEQSDANRQIMQSKEFDYITFTSSSTVTNFISMIGSDNMHVLDGMKKISIGPVTSKTAKSEGIDIDIEADEYNIDGIVKAILEDAGRN</sequence>
<dbReference type="NCBIfam" id="NF004790">
    <property type="entry name" value="PRK06136.1"/>
    <property type="match status" value="1"/>
</dbReference>
<dbReference type="RefSeq" id="WP_038261003.1">
    <property type="nucleotide sequence ID" value="NZ_FSRH01000001.1"/>
</dbReference>
<dbReference type="EMBL" id="JJMM01000002">
    <property type="protein sequence ID" value="KDR96523.1"/>
    <property type="molecule type" value="Genomic_DNA"/>
</dbReference>
<comment type="similarity">
    <text evidence="6">Belongs to the precorrin methyltransferase family.</text>
</comment>
<feature type="domain" description="Tetrapyrrole biosynthesis uroporphyrinogen III synthase" evidence="8">
    <location>
        <begin position="266"/>
        <end position="492"/>
    </location>
</feature>
<gene>
    <name evidence="9" type="primary">hemD</name>
    <name evidence="9" type="ORF">CLIT_2c01290</name>
</gene>
<organism evidence="9 10">
    <name type="scientific">Peptoclostridium litorale DSM 5388</name>
    <dbReference type="NCBI Taxonomy" id="1121324"/>
    <lineage>
        <taxon>Bacteria</taxon>
        <taxon>Bacillati</taxon>
        <taxon>Bacillota</taxon>
        <taxon>Clostridia</taxon>
        <taxon>Peptostreptococcales</taxon>
        <taxon>Peptoclostridiaceae</taxon>
        <taxon>Peptoclostridium</taxon>
    </lineage>
</organism>
<dbReference type="InterPro" id="IPR014777">
    <property type="entry name" value="4pyrrole_Mease_sub1"/>
</dbReference>
<dbReference type="Pfam" id="PF02602">
    <property type="entry name" value="HEM4"/>
    <property type="match status" value="1"/>
</dbReference>
<keyword evidence="4" id="KW-0949">S-adenosyl-L-methionine</keyword>
<feature type="domain" description="Tetrapyrrole methylase" evidence="7">
    <location>
        <begin position="4"/>
        <end position="214"/>
    </location>
</feature>
<dbReference type="InterPro" id="IPR000878">
    <property type="entry name" value="4pyrrol_Mease"/>
</dbReference>
<keyword evidence="3 6" id="KW-0808">Transferase</keyword>
<keyword evidence="5" id="KW-0627">Porphyrin biosynthesis</keyword>
<dbReference type="FunFam" id="3.30.950.10:FF:000001">
    <property type="entry name" value="Siroheme synthase"/>
    <property type="match status" value="1"/>
</dbReference>
<dbReference type="PROSITE" id="PS00840">
    <property type="entry name" value="SUMT_2"/>
    <property type="match status" value="1"/>
</dbReference>
<dbReference type="EC" id="2.1.1.107" evidence="1"/>
<dbReference type="InterPro" id="IPR003043">
    <property type="entry name" value="Uropor_MeTrfase_CS"/>
</dbReference>
<dbReference type="CDD" id="cd11642">
    <property type="entry name" value="SUMT"/>
    <property type="match status" value="1"/>
</dbReference>
<keyword evidence="10" id="KW-1185">Reference proteome</keyword>
<dbReference type="InterPro" id="IPR050161">
    <property type="entry name" value="Siro_Cobalamin_biosynth"/>
</dbReference>
<dbReference type="STRING" id="1121324.CLIT_2c01290"/>
<dbReference type="PANTHER" id="PTHR45790">
    <property type="entry name" value="SIROHEME SYNTHASE-RELATED"/>
    <property type="match status" value="1"/>
</dbReference>
<keyword evidence="9" id="KW-0456">Lyase</keyword>
<dbReference type="GO" id="GO:0019354">
    <property type="term" value="P:siroheme biosynthetic process"/>
    <property type="evidence" value="ECO:0007669"/>
    <property type="project" value="InterPro"/>
</dbReference>
<dbReference type="Proteomes" id="UP000027946">
    <property type="component" value="Unassembled WGS sequence"/>
</dbReference>
<dbReference type="PROSITE" id="PS00839">
    <property type="entry name" value="SUMT_1"/>
    <property type="match status" value="1"/>
</dbReference>
<dbReference type="InterPro" id="IPR014776">
    <property type="entry name" value="4pyrrole_Mease_sub2"/>
</dbReference>
<dbReference type="SUPFAM" id="SSF69618">
    <property type="entry name" value="HemD-like"/>
    <property type="match status" value="1"/>
</dbReference>
<reference evidence="9 10" key="1">
    <citation type="submission" date="2014-03" db="EMBL/GenBank/DDBJ databases">
        <title>Genome sequence of Clostridium litorale W6, DSM 5388.</title>
        <authorList>
            <person name="Poehlein A."/>
            <person name="Jagirdar A."/>
            <person name="Khonsari B."/>
            <person name="Chibani C.M."/>
            <person name="Gutierrez Gutierrez D.A."/>
            <person name="Davydova E."/>
            <person name="Alghaithi H.S."/>
            <person name="Nair K.P."/>
            <person name="Dhamotharan K."/>
            <person name="Chandran L."/>
            <person name="G W."/>
            <person name="Daniel R."/>
        </authorList>
    </citation>
    <scope>NUCLEOTIDE SEQUENCE [LARGE SCALE GENOMIC DNA]</scope>
    <source>
        <strain evidence="9 10">W6</strain>
    </source>
</reference>
<dbReference type="AlphaFoldDB" id="A0A069RIA2"/>
<dbReference type="GO" id="GO:0004851">
    <property type="term" value="F:uroporphyrin-III C-methyltransferase activity"/>
    <property type="evidence" value="ECO:0007669"/>
    <property type="project" value="UniProtKB-EC"/>
</dbReference>